<sequence length="301" mass="32729">MTLQQGEIMNKHFRPRRSMLYVPGCNTRYLEKARSLPADSVILDLGDPILIAAKEDSRRNVVNAVNKGGYGAREVVIRVNDLESPWGHEDIKAVAKIGADAILFTNIEGRDDVLTALDALDSAGGQDTPVMVMIESPLAVLHAEEIASASDRIACMIMATSDLISQMHAHSTKDRFPLLTSLSMVILAAKAYNRGVVDGINSHIKNMEAFEYACRLGRDMGFDGKSLVHPLQLAYANDAFTPKPAEVNTAREIISALSAANAAGRGTVVVNDRLVEHHHVKAAQRLLNLSEMIAKLESSYA</sequence>
<dbReference type="PANTHER" id="PTHR32308:SF10">
    <property type="entry name" value="CITRATE LYASE SUBUNIT BETA"/>
    <property type="match status" value="1"/>
</dbReference>
<dbReference type="AlphaFoldDB" id="A0A1J5RL92"/>
<dbReference type="Gene3D" id="3.20.20.60">
    <property type="entry name" value="Phosphoenolpyruvate-binding domains"/>
    <property type="match status" value="1"/>
</dbReference>
<proteinExistence type="predicted"/>
<comment type="cofactor">
    <cofactor evidence="1">
        <name>Mg(2+)</name>
        <dbReference type="ChEBI" id="CHEBI:18420"/>
    </cofactor>
</comment>
<reference evidence="5" key="1">
    <citation type="submission" date="2016-10" db="EMBL/GenBank/DDBJ databases">
        <title>Sequence of Gallionella enrichment culture.</title>
        <authorList>
            <person name="Poehlein A."/>
            <person name="Muehling M."/>
            <person name="Daniel R."/>
        </authorList>
    </citation>
    <scope>NUCLEOTIDE SEQUENCE</scope>
</reference>
<keyword evidence="3" id="KW-0460">Magnesium</keyword>
<dbReference type="EC" id="3.1.2.30" evidence="5"/>
<dbReference type="InterPro" id="IPR011206">
    <property type="entry name" value="Citrate_lyase_beta/mcl1/mcl2"/>
</dbReference>
<dbReference type="EMBL" id="MLJW01000151">
    <property type="protein sequence ID" value="OIQ96274.1"/>
    <property type="molecule type" value="Genomic_DNA"/>
</dbReference>
<evidence type="ECO:0000259" key="4">
    <source>
        <dbReference type="Pfam" id="PF03328"/>
    </source>
</evidence>
<evidence type="ECO:0000256" key="2">
    <source>
        <dbReference type="ARBA" id="ARBA00022723"/>
    </source>
</evidence>
<name>A0A1J5RL92_9ZZZZ</name>
<keyword evidence="5" id="KW-0378">Hydrolase</keyword>
<feature type="domain" description="HpcH/HpaI aldolase/citrate lyase" evidence="4">
    <location>
        <begin position="17"/>
        <end position="230"/>
    </location>
</feature>
<dbReference type="InterPro" id="IPR015813">
    <property type="entry name" value="Pyrv/PenolPyrv_kinase-like_dom"/>
</dbReference>
<gene>
    <name evidence="5" type="primary">mcl2_3</name>
    <name evidence="5" type="ORF">GALL_216730</name>
</gene>
<dbReference type="GO" id="GO:0006107">
    <property type="term" value="P:oxaloacetate metabolic process"/>
    <property type="evidence" value="ECO:0007669"/>
    <property type="project" value="TreeGrafter"/>
</dbReference>
<dbReference type="InterPro" id="IPR040442">
    <property type="entry name" value="Pyrv_kinase-like_dom_sf"/>
</dbReference>
<dbReference type="GO" id="GO:0016787">
    <property type="term" value="F:hydrolase activity"/>
    <property type="evidence" value="ECO:0007669"/>
    <property type="project" value="UniProtKB-KW"/>
</dbReference>
<organism evidence="5">
    <name type="scientific">mine drainage metagenome</name>
    <dbReference type="NCBI Taxonomy" id="410659"/>
    <lineage>
        <taxon>unclassified sequences</taxon>
        <taxon>metagenomes</taxon>
        <taxon>ecological metagenomes</taxon>
    </lineage>
</organism>
<dbReference type="Pfam" id="PF03328">
    <property type="entry name" value="HpcH_HpaI"/>
    <property type="match status" value="1"/>
</dbReference>
<keyword evidence="2" id="KW-0479">Metal-binding</keyword>
<evidence type="ECO:0000313" key="5">
    <source>
        <dbReference type="EMBL" id="OIQ96274.1"/>
    </source>
</evidence>
<dbReference type="PIRSF" id="PIRSF015582">
    <property type="entry name" value="Cit_lyase_B"/>
    <property type="match status" value="1"/>
</dbReference>
<evidence type="ECO:0000256" key="1">
    <source>
        <dbReference type="ARBA" id="ARBA00001946"/>
    </source>
</evidence>
<comment type="caution">
    <text evidence="5">The sequence shown here is derived from an EMBL/GenBank/DDBJ whole genome shotgun (WGS) entry which is preliminary data.</text>
</comment>
<protein>
    <submittedName>
        <fullName evidence="5">(3S)-malyl-CoA thioesterase</fullName>
        <ecNumber evidence="5">3.1.2.30</ecNumber>
    </submittedName>
</protein>
<dbReference type="PANTHER" id="PTHR32308">
    <property type="entry name" value="LYASE BETA SUBUNIT, PUTATIVE (AFU_ORTHOLOGUE AFUA_4G13030)-RELATED"/>
    <property type="match status" value="1"/>
</dbReference>
<dbReference type="InterPro" id="IPR005000">
    <property type="entry name" value="Aldolase/citrate-lyase_domain"/>
</dbReference>
<dbReference type="GO" id="GO:0000287">
    <property type="term" value="F:magnesium ion binding"/>
    <property type="evidence" value="ECO:0007669"/>
    <property type="project" value="TreeGrafter"/>
</dbReference>
<accession>A0A1J5RL92</accession>
<evidence type="ECO:0000256" key="3">
    <source>
        <dbReference type="ARBA" id="ARBA00022842"/>
    </source>
</evidence>
<dbReference type="SUPFAM" id="SSF51621">
    <property type="entry name" value="Phosphoenolpyruvate/pyruvate domain"/>
    <property type="match status" value="1"/>
</dbReference>